<keyword evidence="1" id="KW-0064">Aspartyl protease</keyword>
<organism evidence="5 6">
    <name type="scientific">Trifolium pratense</name>
    <name type="common">Red clover</name>
    <dbReference type="NCBI Taxonomy" id="57577"/>
    <lineage>
        <taxon>Eukaryota</taxon>
        <taxon>Viridiplantae</taxon>
        <taxon>Streptophyta</taxon>
        <taxon>Embryophyta</taxon>
        <taxon>Tracheophyta</taxon>
        <taxon>Spermatophyta</taxon>
        <taxon>Magnoliopsida</taxon>
        <taxon>eudicotyledons</taxon>
        <taxon>Gunneridae</taxon>
        <taxon>Pentapetalae</taxon>
        <taxon>rosids</taxon>
        <taxon>fabids</taxon>
        <taxon>Fabales</taxon>
        <taxon>Fabaceae</taxon>
        <taxon>Papilionoideae</taxon>
        <taxon>50 kb inversion clade</taxon>
        <taxon>NPAAA clade</taxon>
        <taxon>Hologalegina</taxon>
        <taxon>IRL clade</taxon>
        <taxon>Trifolieae</taxon>
        <taxon>Trifolium</taxon>
    </lineage>
</organism>
<protein>
    <submittedName>
        <fullName evidence="5">Putative gag-pol polyprotein</fullName>
    </submittedName>
</protein>
<feature type="region of interest" description="Disordered" evidence="2">
    <location>
        <begin position="237"/>
        <end position="265"/>
    </location>
</feature>
<gene>
    <name evidence="5" type="ORF">L195_g016744</name>
</gene>
<keyword evidence="1" id="KW-0378">Hydrolase</keyword>
<dbReference type="CDD" id="cd09272">
    <property type="entry name" value="RNase_HI_RT_Ty1"/>
    <property type="match status" value="1"/>
</dbReference>
<reference evidence="5 6" key="1">
    <citation type="journal article" date="2014" name="Am. J. Bot.">
        <title>Genome assembly and annotation for red clover (Trifolium pratense; Fabaceae).</title>
        <authorList>
            <person name="Istvanek J."/>
            <person name="Jaros M."/>
            <person name="Krenek A."/>
            <person name="Repkova J."/>
        </authorList>
    </citation>
    <scope>NUCLEOTIDE SEQUENCE [LARGE SCALE GENOMIC DNA]</scope>
    <source>
        <strain evidence="6">cv. Tatra</strain>
        <tissue evidence="5">Young leaves</tissue>
    </source>
</reference>
<feature type="domain" description="Retrovirus-related Pol polyprotein from transposon TNT 1-94-like beta-barrel" evidence="4">
    <location>
        <begin position="312"/>
        <end position="391"/>
    </location>
</feature>
<dbReference type="Pfam" id="PF22936">
    <property type="entry name" value="Pol_BBD"/>
    <property type="match status" value="1"/>
</dbReference>
<dbReference type="SUPFAM" id="SSF56672">
    <property type="entry name" value="DNA/RNA polymerases"/>
    <property type="match status" value="1"/>
</dbReference>
<reference evidence="5 6" key="2">
    <citation type="journal article" date="2017" name="Front. Plant Sci.">
        <title>Gene Classification and Mining of Molecular Markers Useful in Red Clover (Trifolium pratense) Breeding.</title>
        <authorList>
            <person name="Istvanek J."/>
            <person name="Dluhosova J."/>
            <person name="Dluhos P."/>
            <person name="Patkova L."/>
            <person name="Nedelnik J."/>
            <person name="Repkova J."/>
        </authorList>
    </citation>
    <scope>NUCLEOTIDE SEQUENCE [LARGE SCALE GENOMIC DNA]</scope>
    <source>
        <strain evidence="6">cv. Tatra</strain>
        <tissue evidence="5">Young leaves</tissue>
    </source>
</reference>
<accession>A0A2K3MSA0</accession>
<evidence type="ECO:0000259" key="4">
    <source>
        <dbReference type="Pfam" id="PF22936"/>
    </source>
</evidence>
<evidence type="ECO:0000313" key="5">
    <source>
        <dbReference type="EMBL" id="PNX93589.1"/>
    </source>
</evidence>
<dbReference type="InterPro" id="IPR013103">
    <property type="entry name" value="RVT_2"/>
</dbReference>
<dbReference type="EMBL" id="ASHM01011649">
    <property type="protein sequence ID" value="PNX93589.1"/>
    <property type="molecule type" value="Genomic_DNA"/>
</dbReference>
<dbReference type="GO" id="GO:0004190">
    <property type="term" value="F:aspartic-type endopeptidase activity"/>
    <property type="evidence" value="ECO:0007669"/>
    <property type="project" value="UniProtKB-KW"/>
</dbReference>
<dbReference type="AlphaFoldDB" id="A0A2K3MSA0"/>
<dbReference type="Pfam" id="PF07727">
    <property type="entry name" value="RVT_2"/>
    <property type="match status" value="1"/>
</dbReference>
<dbReference type="InterPro" id="IPR054722">
    <property type="entry name" value="PolX-like_BBD"/>
</dbReference>
<proteinExistence type="predicted"/>
<evidence type="ECO:0000256" key="1">
    <source>
        <dbReference type="ARBA" id="ARBA00022750"/>
    </source>
</evidence>
<feature type="domain" description="Reverse transcriptase Ty1/copia-type" evidence="3">
    <location>
        <begin position="492"/>
        <end position="735"/>
    </location>
</feature>
<comment type="caution">
    <text evidence="5">The sequence shown here is derived from an EMBL/GenBank/DDBJ whole genome shotgun (WGS) entry which is preliminary data.</text>
</comment>
<evidence type="ECO:0000259" key="3">
    <source>
        <dbReference type="Pfam" id="PF07727"/>
    </source>
</evidence>
<dbReference type="Pfam" id="PF14223">
    <property type="entry name" value="Retrotran_gag_2"/>
    <property type="match status" value="1"/>
</dbReference>
<sequence length="980" mass="109766">MTTTPASTSTLSQSISSTSKDLVELNTNTQLPIKLNSKNYPAWHRQIQSLLVAQNLDGYVTGKTPCPPPVIKNAVDGTETDNPAFNIWIRQDNYLYIALLGACDEEARAVMSTAPTSRDAWLILERAFATRSRSRVMSLKERLNSIRKEGSTTVAAYMQNIRSISDELSLIGHPVDDIDLVIYALNGLDPSFREFTASIRTRDDPISFDALYIKLMDYEMYLKRDELMNNHTPVTANYANRGRYNHRNRGRGRNQPRHTPSSQYGRHSNITCQLCSIKGHSAQDCSKYKRNKRQPYQPAAYAAQATIPPPEWLFDSGASHHITNDLNNLSLQGDYNGNDHLHVANGMSLPITHVGSTILNSSKPNRNLILHNVLYAPGVTQNLVSVSQLCNTNNVSIEFFPSFFKVKDLTTGACLLQGPNDSNVYKLPTSTSPRAYSTASTPLSLCWHNRLGHPSSQIFHHILKSNNIPVKAIKSTEWQQAMTDEFMALMRNGTWTLVPPSPHYNVIGNKWVFRLKRNPDGSISRYKARLVAKGFHQRPDIDYKDTFSPVIKPQTIKIVLCIALAKGWSLTQMDVNNAFLHGSISEDVYMTQPAGFIHSSLPNYVCKLKKALYGLKQAPRAWFDVLKTFLLQYGFVNAKSDASLFIYTSGATTAYFLVYVDDLLLCGNNSSFLDKFKKALAENFSLKDLGQPSHFLGVEIIPTKAGLFLTQHHYIRDILLRANMGDCKPVSTPMATSFSSQPKPDSTTCDSKEFRSILGALHYLSITRPDIAFPVNKLAQQMQAPTVTDMQALKRILRYLKSTIFHGLHLKKSSNTSLTGFCDADWAGDIIDRKSTGAYLIYFGPNIISWSCKKQPTVAKSSTEAEYRTIATTTQELIWIQNLLQELQIPPTAPTIFSDNIGATYLCANPVFHSRMKHVAIDYHFVRDLVSAKKLQVSHVPTSHQLADLLTKPLSTTRHHFLKDKIGVIENTSILRGHID</sequence>
<feature type="compositionally biased region" description="Basic residues" evidence="2">
    <location>
        <begin position="243"/>
        <end position="256"/>
    </location>
</feature>
<keyword evidence="1" id="KW-0645">Protease</keyword>
<name>A0A2K3MSA0_TRIPR</name>
<dbReference type="STRING" id="57577.A0A2K3MSA0"/>
<dbReference type="PANTHER" id="PTHR47481:SF9">
    <property type="entry name" value="RETROTRANSPOSON GAG DOMAIN-CONTAINING PROTEIN"/>
    <property type="match status" value="1"/>
</dbReference>
<evidence type="ECO:0000313" key="6">
    <source>
        <dbReference type="Proteomes" id="UP000236291"/>
    </source>
</evidence>
<dbReference type="InterPro" id="IPR043502">
    <property type="entry name" value="DNA/RNA_pol_sf"/>
</dbReference>
<dbReference type="Proteomes" id="UP000236291">
    <property type="component" value="Unassembled WGS sequence"/>
</dbReference>
<evidence type="ECO:0000256" key="2">
    <source>
        <dbReference type="SAM" id="MobiDB-lite"/>
    </source>
</evidence>
<dbReference type="PANTHER" id="PTHR47481">
    <property type="match status" value="1"/>
</dbReference>